<feature type="binding site" evidence="5">
    <location>
        <position position="92"/>
    </location>
    <ligand>
        <name>AMP</name>
        <dbReference type="ChEBI" id="CHEBI:456215"/>
    </ligand>
</feature>
<comment type="function">
    <text evidence="5">Catalyzes the reversible transfer of the terminal phosphate group between ATP and AMP. Plays an important role in cellular energy homeostasis and in adenine nucleotide metabolism.</text>
</comment>
<dbReference type="InterPro" id="IPR033690">
    <property type="entry name" value="Adenylat_kinase_CS"/>
</dbReference>
<dbReference type="EC" id="2.7.4.3" evidence="5 7"/>
<comment type="catalytic activity">
    <reaction evidence="5 7">
        <text>AMP + ATP = 2 ADP</text>
        <dbReference type="Rhea" id="RHEA:12973"/>
        <dbReference type="ChEBI" id="CHEBI:30616"/>
        <dbReference type="ChEBI" id="CHEBI:456215"/>
        <dbReference type="ChEBI" id="CHEBI:456216"/>
        <dbReference type="EC" id="2.7.4.3"/>
    </reaction>
</comment>
<feature type="binding site" evidence="5">
    <location>
        <position position="36"/>
    </location>
    <ligand>
        <name>AMP</name>
        <dbReference type="ChEBI" id="CHEBI:456215"/>
    </ligand>
</feature>
<evidence type="ECO:0000256" key="5">
    <source>
        <dbReference type="HAMAP-Rule" id="MF_00235"/>
    </source>
</evidence>
<comment type="caution">
    <text evidence="5">Lacks conserved residue(s) required for the propagation of feature annotation.</text>
</comment>
<comment type="caution">
    <text evidence="8">The sequence shown here is derived from an EMBL/GenBank/DDBJ whole genome shotgun (WGS) entry which is preliminary data.</text>
</comment>
<proteinExistence type="inferred from homology"/>
<feature type="binding site" evidence="5">
    <location>
        <position position="129"/>
    </location>
    <ligand>
        <name>AMP</name>
        <dbReference type="ChEBI" id="CHEBI:456215"/>
    </ligand>
</feature>
<dbReference type="PROSITE" id="PS00113">
    <property type="entry name" value="ADENYLATE_KINASE"/>
    <property type="match status" value="1"/>
</dbReference>
<keyword evidence="1 5" id="KW-0808">Transferase</keyword>
<feature type="binding site" evidence="5">
    <location>
        <begin position="85"/>
        <end position="88"/>
    </location>
    <ligand>
        <name>AMP</name>
        <dbReference type="ChEBI" id="CHEBI:456215"/>
    </ligand>
</feature>
<name>A0A1F5Z6N5_9BACT</name>
<organism evidence="8 9">
    <name type="scientific">Candidatus Gottesmanbacteria bacterium RIFCSPHIGHO2_01_FULL_40_15</name>
    <dbReference type="NCBI Taxonomy" id="1798376"/>
    <lineage>
        <taxon>Bacteria</taxon>
        <taxon>Candidatus Gottesmaniibacteriota</taxon>
    </lineage>
</organism>
<keyword evidence="5" id="KW-0963">Cytoplasm</keyword>
<dbReference type="InterPro" id="IPR000850">
    <property type="entry name" value="Adenylat/UMP-CMP_kin"/>
</dbReference>
<evidence type="ECO:0000256" key="3">
    <source>
        <dbReference type="ARBA" id="ARBA00022741"/>
    </source>
</evidence>
<comment type="subcellular location">
    <subcellularLocation>
        <location evidence="5 7">Cytoplasm</location>
    </subcellularLocation>
</comment>
<evidence type="ECO:0000256" key="6">
    <source>
        <dbReference type="RuleBase" id="RU003330"/>
    </source>
</evidence>
<dbReference type="GO" id="GO:0044209">
    <property type="term" value="P:AMP salvage"/>
    <property type="evidence" value="ECO:0007669"/>
    <property type="project" value="UniProtKB-UniRule"/>
</dbReference>
<keyword evidence="5 7" id="KW-0067">ATP-binding</keyword>
<protein>
    <recommendedName>
        <fullName evidence="5 7">Adenylate kinase</fullName>
        <shortName evidence="5">AK</shortName>
        <ecNumber evidence="5 7">2.7.4.3</ecNumber>
    </recommendedName>
    <alternativeName>
        <fullName evidence="5">ATP-AMP transphosphorylase</fullName>
    </alternativeName>
    <alternativeName>
        <fullName evidence="5">ATP:AMP phosphotransferase</fullName>
    </alternativeName>
    <alternativeName>
        <fullName evidence="5">Adenylate monophosphate kinase</fullName>
    </alternativeName>
</protein>
<evidence type="ECO:0000256" key="2">
    <source>
        <dbReference type="ARBA" id="ARBA00022727"/>
    </source>
</evidence>
<keyword evidence="4 5" id="KW-0418">Kinase</keyword>
<evidence type="ECO:0000313" key="8">
    <source>
        <dbReference type="EMBL" id="OGG08035.1"/>
    </source>
</evidence>
<feature type="binding site" evidence="5">
    <location>
        <position position="176"/>
    </location>
    <ligand>
        <name>ATP</name>
        <dbReference type="ChEBI" id="CHEBI:30616"/>
    </ligand>
</feature>
<feature type="region of interest" description="NMP" evidence="5">
    <location>
        <begin position="30"/>
        <end position="59"/>
    </location>
</feature>
<feature type="binding site" evidence="5">
    <location>
        <position position="31"/>
    </location>
    <ligand>
        <name>AMP</name>
        <dbReference type="ChEBI" id="CHEBI:456215"/>
    </ligand>
</feature>
<dbReference type="AlphaFoldDB" id="A0A1F5Z6N5"/>
<feature type="binding site" evidence="5">
    <location>
        <position position="127"/>
    </location>
    <ligand>
        <name>ATP</name>
        <dbReference type="ChEBI" id="CHEBI:30616"/>
    </ligand>
</feature>
<dbReference type="HAMAP" id="MF_00235">
    <property type="entry name" value="Adenylate_kinase_Adk"/>
    <property type="match status" value="1"/>
</dbReference>
<dbReference type="GO" id="GO:0005524">
    <property type="term" value="F:ATP binding"/>
    <property type="evidence" value="ECO:0007669"/>
    <property type="project" value="UniProtKB-UniRule"/>
</dbReference>
<accession>A0A1F5Z6N5</accession>
<feature type="binding site" evidence="5">
    <location>
        <begin position="57"/>
        <end position="59"/>
    </location>
    <ligand>
        <name>AMP</name>
        <dbReference type="ChEBI" id="CHEBI:456215"/>
    </ligand>
</feature>
<comment type="similarity">
    <text evidence="5 6">Belongs to the adenylate kinase family.</text>
</comment>
<feature type="binding site" evidence="5">
    <location>
        <begin position="10"/>
        <end position="15"/>
    </location>
    <ligand>
        <name>ATP</name>
        <dbReference type="ChEBI" id="CHEBI:30616"/>
    </ligand>
</feature>
<comment type="subunit">
    <text evidence="5 7">Monomer.</text>
</comment>
<dbReference type="PRINTS" id="PR00094">
    <property type="entry name" value="ADENYLTKNASE"/>
</dbReference>
<gene>
    <name evidence="5" type="primary">adk</name>
    <name evidence="8" type="ORF">A2777_01455</name>
</gene>
<evidence type="ECO:0000256" key="1">
    <source>
        <dbReference type="ARBA" id="ARBA00022679"/>
    </source>
</evidence>
<dbReference type="Gene3D" id="3.40.50.300">
    <property type="entry name" value="P-loop containing nucleotide triphosphate hydrolases"/>
    <property type="match status" value="1"/>
</dbReference>
<dbReference type="EMBL" id="MFJF01000005">
    <property type="protein sequence ID" value="OGG08035.1"/>
    <property type="molecule type" value="Genomic_DNA"/>
</dbReference>
<comment type="pathway">
    <text evidence="5">Purine metabolism; AMP biosynthesis via salvage pathway; AMP from ADP: step 1/1.</text>
</comment>
<dbReference type="PANTHER" id="PTHR23359">
    <property type="entry name" value="NUCLEOTIDE KINASE"/>
    <property type="match status" value="1"/>
</dbReference>
<sequence>MHLIIYGPEGSGKGTQAQILSRELNLPVLTSGDLVRKAAEMNNRIGRICRLALESGSYVQDDIMYQLWRDKLKEPQSKKGFILDGFPRNINQAEFLVSYVDKIGYAIDKFIYLNISDNEAYDRLIIRKRKLFPGSRISHDTPGRIRKRLKEYRQMEQELVNYFKNLGILLQVEGNRSVEEVSQAILDFL</sequence>
<dbReference type="GO" id="GO:0004017">
    <property type="term" value="F:AMP kinase activity"/>
    <property type="evidence" value="ECO:0007669"/>
    <property type="project" value="UniProtKB-UniRule"/>
</dbReference>
<keyword evidence="2 5" id="KW-0545">Nucleotide biosynthesis</keyword>
<feature type="binding site" evidence="5">
    <location>
        <position position="148"/>
    </location>
    <ligand>
        <name>AMP</name>
        <dbReference type="ChEBI" id="CHEBI:456215"/>
    </ligand>
</feature>
<evidence type="ECO:0000313" key="9">
    <source>
        <dbReference type="Proteomes" id="UP000177354"/>
    </source>
</evidence>
<dbReference type="SUPFAM" id="SSF52540">
    <property type="entry name" value="P-loop containing nucleoside triphosphate hydrolases"/>
    <property type="match status" value="1"/>
</dbReference>
<dbReference type="GO" id="GO:0005737">
    <property type="term" value="C:cytoplasm"/>
    <property type="evidence" value="ECO:0007669"/>
    <property type="project" value="UniProtKB-SubCell"/>
</dbReference>
<dbReference type="Proteomes" id="UP000177354">
    <property type="component" value="Unassembled WGS sequence"/>
</dbReference>
<evidence type="ECO:0000256" key="7">
    <source>
        <dbReference type="RuleBase" id="RU003331"/>
    </source>
</evidence>
<comment type="domain">
    <text evidence="5">Consists of three domains, a large central CORE domain and two small peripheral domains, NMPbind and LID, which undergo movements during catalysis. The LID domain closes over the site of phosphoryl transfer upon ATP binding. Assembling and dissambling the active center during each catalytic cycle provides an effective means to prevent ATP hydrolysis.</text>
</comment>
<evidence type="ECO:0000256" key="4">
    <source>
        <dbReference type="ARBA" id="ARBA00022777"/>
    </source>
</evidence>
<dbReference type="Pfam" id="PF00406">
    <property type="entry name" value="ADK"/>
    <property type="match status" value="1"/>
</dbReference>
<reference evidence="8 9" key="1">
    <citation type="journal article" date="2016" name="Nat. Commun.">
        <title>Thousands of microbial genomes shed light on interconnected biogeochemical processes in an aquifer system.</title>
        <authorList>
            <person name="Anantharaman K."/>
            <person name="Brown C.T."/>
            <person name="Hug L.A."/>
            <person name="Sharon I."/>
            <person name="Castelle C.J."/>
            <person name="Probst A.J."/>
            <person name="Thomas B.C."/>
            <person name="Singh A."/>
            <person name="Wilkins M.J."/>
            <person name="Karaoz U."/>
            <person name="Brodie E.L."/>
            <person name="Williams K.H."/>
            <person name="Hubbard S.S."/>
            <person name="Banfield J.F."/>
        </authorList>
    </citation>
    <scope>NUCLEOTIDE SEQUENCE [LARGE SCALE GENOMIC DNA]</scope>
</reference>
<keyword evidence="3 5" id="KW-0547">Nucleotide-binding</keyword>
<dbReference type="InterPro" id="IPR027417">
    <property type="entry name" value="P-loop_NTPase"/>
</dbReference>
<dbReference type="CDD" id="cd01428">
    <property type="entry name" value="ADK"/>
    <property type="match status" value="1"/>
</dbReference>
<dbReference type="UniPathway" id="UPA00588">
    <property type="reaction ID" value="UER00649"/>
</dbReference>